<keyword evidence="3 6" id="KW-1133">Transmembrane helix</keyword>
<accession>A0A0D6NHA9</accession>
<dbReference type="InterPro" id="IPR010445">
    <property type="entry name" value="LapA_dom"/>
</dbReference>
<evidence type="ECO:0000256" key="5">
    <source>
        <dbReference type="SAM" id="MobiDB-lite"/>
    </source>
</evidence>
<dbReference type="EMBL" id="JOMO01000044">
    <property type="protein sequence ID" value="OUI79957.1"/>
    <property type="molecule type" value="Genomic_DNA"/>
</dbReference>
<keyword evidence="11" id="KW-1185">Reference proteome</keyword>
<organism evidence="8 11">
    <name type="scientific">Acetobacter orientalis</name>
    <dbReference type="NCBI Taxonomy" id="146474"/>
    <lineage>
        <taxon>Bacteria</taxon>
        <taxon>Pseudomonadati</taxon>
        <taxon>Pseudomonadota</taxon>
        <taxon>Alphaproteobacteria</taxon>
        <taxon>Acetobacterales</taxon>
        <taxon>Acetobacteraceae</taxon>
        <taxon>Acetobacter</taxon>
    </lineage>
</organism>
<dbReference type="AlphaFoldDB" id="A0A252C5H0"/>
<dbReference type="RefSeq" id="WP_048839864.1">
    <property type="nucleotide sequence ID" value="NZ_BAMX01000001.1"/>
</dbReference>
<dbReference type="Proteomes" id="UP000194999">
    <property type="component" value="Unassembled WGS sequence"/>
</dbReference>
<accession>A0A252C5H0</accession>
<evidence type="ECO:0000313" key="9">
    <source>
        <dbReference type="EMBL" id="OUI79957.1"/>
    </source>
</evidence>
<proteinExistence type="predicted"/>
<evidence type="ECO:0000313" key="8">
    <source>
        <dbReference type="EMBL" id="GAN64821.1"/>
    </source>
</evidence>
<feature type="transmembrane region" description="Helical" evidence="6">
    <location>
        <begin position="38"/>
        <end position="60"/>
    </location>
</feature>
<dbReference type="Proteomes" id="UP000032670">
    <property type="component" value="Unassembled WGS sequence"/>
</dbReference>
<evidence type="ECO:0000256" key="1">
    <source>
        <dbReference type="ARBA" id="ARBA00022475"/>
    </source>
</evidence>
<evidence type="ECO:0000259" key="7">
    <source>
        <dbReference type="Pfam" id="PF06305"/>
    </source>
</evidence>
<evidence type="ECO:0000256" key="3">
    <source>
        <dbReference type="ARBA" id="ARBA00022989"/>
    </source>
</evidence>
<feature type="compositionally biased region" description="Polar residues" evidence="5">
    <location>
        <begin position="86"/>
        <end position="106"/>
    </location>
</feature>
<feature type="region of interest" description="Disordered" evidence="5">
    <location>
        <begin position="86"/>
        <end position="124"/>
    </location>
</feature>
<reference evidence="8 11" key="1">
    <citation type="submission" date="2012-11" db="EMBL/GenBank/DDBJ databases">
        <title>Whole genome sequence of Acetobacter orientalis 21F-2.</title>
        <authorList>
            <person name="Azuma Y."/>
            <person name="Higashiura N."/>
            <person name="Hirakawa H."/>
            <person name="Matsushita K."/>
        </authorList>
    </citation>
    <scope>NUCLEOTIDE SEQUENCE [LARGE SCALE GENOMIC DNA]</scope>
    <source>
        <strain evidence="8 11">21F-2</strain>
    </source>
</reference>
<evidence type="ECO:0000313" key="12">
    <source>
        <dbReference type="Proteomes" id="UP000194639"/>
    </source>
</evidence>
<name>A0A252C5H0_9PROT</name>
<evidence type="ECO:0000256" key="2">
    <source>
        <dbReference type="ARBA" id="ARBA00022692"/>
    </source>
</evidence>
<gene>
    <name evidence="8" type="ORF">Abor_001_103</name>
    <name evidence="9" type="ORF">HK12_10345</name>
    <name evidence="10" type="ORF">HK15_07945</name>
</gene>
<reference evidence="12 13" key="2">
    <citation type="submission" date="2014-06" db="EMBL/GenBank/DDBJ databases">
        <authorList>
            <person name="Ju J."/>
            <person name="Zhang J."/>
        </authorList>
    </citation>
    <scope>NUCLEOTIDE SEQUENCE [LARGE SCALE GENOMIC DNA]</scope>
    <source>
        <strain evidence="9">DmW_045</strain>
        <strain evidence="10">DmW_048</strain>
    </source>
</reference>
<dbReference type="Pfam" id="PF06305">
    <property type="entry name" value="LapA_dom"/>
    <property type="match status" value="1"/>
</dbReference>
<dbReference type="Proteomes" id="UP000194639">
    <property type="component" value="Unassembled WGS sequence"/>
</dbReference>
<evidence type="ECO:0000313" key="13">
    <source>
        <dbReference type="Proteomes" id="UP000194999"/>
    </source>
</evidence>
<keyword evidence="2 6" id="KW-0812">Transmembrane</keyword>
<keyword evidence="1" id="KW-1003">Cell membrane</keyword>
<feature type="domain" description="Lipopolysaccharide assembly protein A" evidence="7">
    <location>
        <begin position="31"/>
        <end position="83"/>
    </location>
</feature>
<dbReference type="GeneID" id="76202953"/>
<evidence type="ECO:0000256" key="4">
    <source>
        <dbReference type="ARBA" id="ARBA00023136"/>
    </source>
</evidence>
<evidence type="ECO:0000256" key="6">
    <source>
        <dbReference type="SAM" id="Phobius"/>
    </source>
</evidence>
<sequence>MIRLIVVVPFLLALVIFSASNQDPQDMWMFTYSWKSSIGVLALSVAAVAFLAGAFCFWVAEFGQRRRARKAEQRVRELETQLEQVKATASTPVGSHSVPYSATPAVTHTEPAGSAVQPPSEDLA</sequence>
<dbReference type="EMBL" id="JOOY01000042">
    <property type="protein sequence ID" value="OUJ01579.1"/>
    <property type="molecule type" value="Genomic_DNA"/>
</dbReference>
<evidence type="ECO:0000313" key="11">
    <source>
        <dbReference type="Proteomes" id="UP000032670"/>
    </source>
</evidence>
<keyword evidence="4 6" id="KW-0472">Membrane</keyword>
<protein>
    <recommendedName>
        <fullName evidence="7">Lipopolysaccharide assembly protein A domain-containing protein</fullName>
    </recommendedName>
</protein>
<evidence type="ECO:0000313" key="10">
    <source>
        <dbReference type="EMBL" id="OUJ01579.1"/>
    </source>
</evidence>
<comment type="caution">
    <text evidence="8">The sequence shown here is derived from an EMBL/GenBank/DDBJ whole genome shotgun (WGS) entry which is preliminary data.</text>
</comment>
<dbReference type="EMBL" id="BAMX01000001">
    <property type="protein sequence ID" value="GAN64821.1"/>
    <property type="molecule type" value="Genomic_DNA"/>
</dbReference>
<dbReference type="STRING" id="1231341.Abor_001_103"/>
<dbReference type="GO" id="GO:0005886">
    <property type="term" value="C:plasma membrane"/>
    <property type="evidence" value="ECO:0007669"/>
    <property type="project" value="InterPro"/>
</dbReference>